<evidence type="ECO:0000313" key="2">
    <source>
        <dbReference type="EMBL" id="GMT34456.1"/>
    </source>
</evidence>
<name>A0AAV5WQ87_9BILA</name>
<protein>
    <submittedName>
        <fullName evidence="2">Uncharacterized protein</fullName>
    </submittedName>
</protein>
<evidence type="ECO:0000313" key="3">
    <source>
        <dbReference type="Proteomes" id="UP001432322"/>
    </source>
</evidence>
<feature type="non-terminal residue" evidence="2">
    <location>
        <position position="1"/>
    </location>
</feature>
<dbReference type="EMBL" id="BTSY01000006">
    <property type="protein sequence ID" value="GMT34456.1"/>
    <property type="molecule type" value="Genomic_DNA"/>
</dbReference>
<proteinExistence type="predicted"/>
<organism evidence="2 3">
    <name type="scientific">Pristionchus fissidentatus</name>
    <dbReference type="NCBI Taxonomy" id="1538716"/>
    <lineage>
        <taxon>Eukaryota</taxon>
        <taxon>Metazoa</taxon>
        <taxon>Ecdysozoa</taxon>
        <taxon>Nematoda</taxon>
        <taxon>Chromadorea</taxon>
        <taxon>Rhabditida</taxon>
        <taxon>Rhabditina</taxon>
        <taxon>Diplogasteromorpha</taxon>
        <taxon>Diplogasteroidea</taxon>
        <taxon>Neodiplogasteridae</taxon>
        <taxon>Pristionchus</taxon>
    </lineage>
</organism>
<evidence type="ECO:0000256" key="1">
    <source>
        <dbReference type="SAM" id="MobiDB-lite"/>
    </source>
</evidence>
<accession>A0AAV5WQ87</accession>
<dbReference type="AlphaFoldDB" id="A0AAV5WQ87"/>
<feature type="region of interest" description="Disordered" evidence="1">
    <location>
        <begin position="62"/>
        <end position="82"/>
    </location>
</feature>
<gene>
    <name evidence="2" type="ORF">PFISCL1PPCAC_25753</name>
</gene>
<feature type="compositionally biased region" description="Basic and acidic residues" evidence="1">
    <location>
        <begin position="62"/>
        <end position="80"/>
    </location>
</feature>
<sequence length="139" mass="15107">WALAPPPCYIEQISCCQSPNVIGFFPTSSTLRLDHRCLICAHGNVYDSPRAYMESVLARLSDGSEREADFRPGDDGRRSDCQIPPARRLLGTAGGYDSSTQISAPRAGPAVAWGTLEDSTLWTGHNILGMALEVVRDNL</sequence>
<keyword evidence="3" id="KW-1185">Reference proteome</keyword>
<comment type="caution">
    <text evidence="2">The sequence shown here is derived from an EMBL/GenBank/DDBJ whole genome shotgun (WGS) entry which is preliminary data.</text>
</comment>
<dbReference type="Proteomes" id="UP001432322">
    <property type="component" value="Unassembled WGS sequence"/>
</dbReference>
<reference evidence="2" key="1">
    <citation type="submission" date="2023-10" db="EMBL/GenBank/DDBJ databases">
        <title>Genome assembly of Pristionchus species.</title>
        <authorList>
            <person name="Yoshida K."/>
            <person name="Sommer R.J."/>
        </authorList>
    </citation>
    <scope>NUCLEOTIDE SEQUENCE</scope>
    <source>
        <strain evidence="2">RS5133</strain>
    </source>
</reference>